<comment type="caution">
    <text evidence="3">The sequence shown here is derived from an EMBL/GenBank/DDBJ whole genome shotgun (WGS) entry which is preliminary data.</text>
</comment>
<evidence type="ECO:0000313" key="3">
    <source>
        <dbReference type="EMBL" id="GLX85618.1"/>
    </source>
</evidence>
<gene>
    <name evidence="3" type="ORF">tloyanaT_18700</name>
</gene>
<dbReference type="EMBL" id="BSSV01000003">
    <property type="protein sequence ID" value="GLX85618.1"/>
    <property type="molecule type" value="Genomic_DNA"/>
</dbReference>
<proteinExistence type="predicted"/>
<accession>A0ABQ6HBZ3</accession>
<keyword evidence="4" id="KW-1185">Reference proteome</keyword>
<dbReference type="Proteomes" id="UP001157134">
    <property type="component" value="Unassembled WGS sequence"/>
</dbReference>
<dbReference type="InterPro" id="IPR016130">
    <property type="entry name" value="Tyr_Pase_AS"/>
</dbReference>
<organism evidence="3 4">
    <name type="scientific">Thalassotalea loyana</name>
    <dbReference type="NCBI Taxonomy" id="280483"/>
    <lineage>
        <taxon>Bacteria</taxon>
        <taxon>Pseudomonadati</taxon>
        <taxon>Pseudomonadota</taxon>
        <taxon>Gammaproteobacteria</taxon>
        <taxon>Alteromonadales</taxon>
        <taxon>Colwelliaceae</taxon>
        <taxon>Thalassotalea</taxon>
    </lineage>
</organism>
<dbReference type="InterPro" id="IPR000387">
    <property type="entry name" value="Tyr_Pase_dom"/>
</dbReference>
<evidence type="ECO:0000259" key="2">
    <source>
        <dbReference type="PROSITE" id="PS50056"/>
    </source>
</evidence>
<dbReference type="InterPro" id="IPR057023">
    <property type="entry name" value="PTP-SAK"/>
</dbReference>
<dbReference type="InterPro" id="IPR029021">
    <property type="entry name" value="Prot-tyrosine_phosphatase-like"/>
</dbReference>
<evidence type="ECO:0000256" key="1">
    <source>
        <dbReference type="ARBA" id="ARBA00022801"/>
    </source>
</evidence>
<dbReference type="SUPFAM" id="SSF52799">
    <property type="entry name" value="(Phosphotyrosine protein) phosphatases II"/>
    <property type="match status" value="1"/>
</dbReference>
<dbReference type="Gene3D" id="3.90.190.10">
    <property type="entry name" value="Protein tyrosine phosphatase superfamily"/>
    <property type="match status" value="1"/>
</dbReference>
<name>A0ABQ6HBZ3_9GAMM</name>
<dbReference type="RefSeq" id="WP_284297891.1">
    <property type="nucleotide sequence ID" value="NZ_BSSV01000003.1"/>
</dbReference>
<feature type="domain" description="Tyrosine specific protein phosphatases" evidence="2">
    <location>
        <begin position="85"/>
        <end position="156"/>
    </location>
</feature>
<keyword evidence="1" id="KW-0378">Hydrolase</keyword>
<dbReference type="PROSITE" id="PS50056">
    <property type="entry name" value="TYR_PHOSPHATASE_2"/>
    <property type="match status" value="1"/>
</dbReference>
<protein>
    <submittedName>
        <fullName evidence="3">Phosphatase</fullName>
    </submittedName>
</protein>
<dbReference type="PROSITE" id="PS00383">
    <property type="entry name" value="TYR_PHOSPHATASE_1"/>
    <property type="match status" value="1"/>
</dbReference>
<evidence type="ECO:0000313" key="4">
    <source>
        <dbReference type="Proteomes" id="UP001157134"/>
    </source>
</evidence>
<sequence length="161" mass="17959">MSHPFDILPLENGAKVIFTPCPGTKGASLEASVMTLKDAHATSIVSAMFDEEMQNLNAEALPQVCQDNEISWYQLPLGDDMGPDERFFQAWQLHKDSLISRLRNQEILAVHCKGGSGRTGLLISLLLIELGYSKPEVKSLVQSMRPHALTKPEQLNFFENY</sequence>
<dbReference type="Pfam" id="PF22784">
    <property type="entry name" value="PTP-SAK"/>
    <property type="match status" value="1"/>
</dbReference>
<reference evidence="3 4" key="1">
    <citation type="submission" date="2023-03" db="EMBL/GenBank/DDBJ databases">
        <title>Thalassotalea loyana LMG 22536T draft genome sequence.</title>
        <authorList>
            <person name="Sawabe T."/>
        </authorList>
    </citation>
    <scope>NUCLEOTIDE SEQUENCE [LARGE SCALE GENOMIC DNA]</scope>
    <source>
        <strain evidence="3 4">LMG 22536</strain>
    </source>
</reference>